<accession>A0A1T3MUH3</accession>
<gene>
    <name evidence="1" type="ORF">BAZ10_15215</name>
</gene>
<dbReference type="InterPro" id="IPR011990">
    <property type="entry name" value="TPR-like_helical_dom_sf"/>
</dbReference>
<dbReference type="Pfam" id="PF12741">
    <property type="entry name" value="SusD-like"/>
    <property type="match status" value="1"/>
</dbReference>
<dbReference type="Proteomes" id="UP000190813">
    <property type="component" value="Unassembled WGS sequence"/>
</dbReference>
<organism evidence="1 2">
    <name type="scientific">Elizabethkingia occulta</name>
    <dbReference type="NCBI Taxonomy" id="1867263"/>
    <lineage>
        <taxon>Bacteria</taxon>
        <taxon>Pseudomonadati</taxon>
        <taxon>Bacteroidota</taxon>
        <taxon>Flavobacteriia</taxon>
        <taxon>Flavobacteriales</taxon>
        <taxon>Weeksellaceae</taxon>
        <taxon>Elizabethkingia</taxon>
    </lineage>
</organism>
<dbReference type="AlphaFoldDB" id="A0A1T3MUH3"/>
<evidence type="ECO:0000313" key="1">
    <source>
        <dbReference type="EMBL" id="OPC67940.1"/>
    </source>
</evidence>
<name>A0A1T3MUH3_9FLAO</name>
<keyword evidence="2" id="KW-1185">Reference proteome</keyword>
<protein>
    <recommendedName>
        <fullName evidence="3">SusD/RagB family nutrient-binding outer membrane lipoprotein</fullName>
    </recommendedName>
</protein>
<dbReference type="Gene3D" id="1.25.40.390">
    <property type="match status" value="1"/>
</dbReference>
<dbReference type="RefSeq" id="WP_078771067.1">
    <property type="nucleotide sequence ID" value="NZ_CBCSBR010000027.1"/>
</dbReference>
<evidence type="ECO:0008006" key="3">
    <source>
        <dbReference type="Google" id="ProtNLM"/>
    </source>
</evidence>
<reference evidence="1 2" key="1">
    <citation type="submission" date="2016-06" db="EMBL/GenBank/DDBJ databases">
        <title>Revisiting the taxonomy of the Elizabethkingia Genus based on Whole-Genome Sequencing, Optical Mapping, and MALDI-TOF.</title>
        <authorList>
            <person name="Nicholson A.C."/>
        </authorList>
    </citation>
    <scope>NUCLEOTIDE SEQUENCE [LARGE SCALE GENOMIC DNA]</scope>
    <source>
        <strain evidence="1 2">G4070</strain>
    </source>
</reference>
<evidence type="ECO:0000313" key="2">
    <source>
        <dbReference type="Proteomes" id="UP000190813"/>
    </source>
</evidence>
<dbReference type="EMBL" id="MAHX01000006">
    <property type="protein sequence ID" value="OPC67940.1"/>
    <property type="molecule type" value="Genomic_DNA"/>
</dbReference>
<dbReference type="InterPro" id="IPR024302">
    <property type="entry name" value="SusD-like"/>
</dbReference>
<comment type="caution">
    <text evidence="1">The sequence shown here is derived from an EMBL/GenBank/DDBJ whole genome shotgun (WGS) entry which is preliminary data.</text>
</comment>
<dbReference type="PROSITE" id="PS51257">
    <property type="entry name" value="PROKAR_LIPOPROTEIN"/>
    <property type="match status" value="1"/>
</dbReference>
<sequence>MKLPVKNIILVGLTAIAYACTNRYADFNTDPTQPTEDMLQRDYYQLGAFFLQMQKNVLPAGSNGTDEINQYQLTDNLQGDIYSGYMGVSNNWNGGQNNSNYGLVPGWYEEMFKRAYLGNLAGWTEIKNRATTPETVALADIIKVAGFHRATDTYGPLPYSGIKAGVVSTKYDSQQAIYDSFFKELDNAIGVLTTFSQNFPNSKILANYDLIYQGDIRKWIQFANSLKLRLALRIVYADPAKAKLYAESAINHPIGVIKTADASAAIKSSPTNLIRNPISAICYLYDDVRMGANMESFLKGYKDPRISSYFNPVTIGGTTGYFGIRNGIQISNKALYTPFSTIKLEENSPLTWLTAAETYFARAEGALRGWNMGGTAKDLYETGVRTSFQQAGVSGADNYLNDSSSTAAAYRDPVSSSNNVNTGSTLLSTITVKWNETDSFEKKLERIITQKWIAVFPNGQEAWSEFRRTGYPKIFPVVVNYSGGTIDTSKQIRRMPFPNSEYRDNPQGVASGVTALGGTDNGGTRLWWDKKN</sequence>
<dbReference type="SUPFAM" id="SSF48452">
    <property type="entry name" value="TPR-like"/>
    <property type="match status" value="1"/>
</dbReference>
<proteinExistence type="predicted"/>